<keyword evidence="3" id="KW-1185">Reference proteome</keyword>
<proteinExistence type="predicted"/>
<feature type="compositionally biased region" description="Polar residues" evidence="1">
    <location>
        <begin position="226"/>
        <end position="235"/>
    </location>
</feature>
<name>A0ABQ9I7Y8_9NEOP</name>
<feature type="compositionally biased region" description="Basic and acidic residues" evidence="1">
    <location>
        <begin position="27"/>
        <end position="36"/>
    </location>
</feature>
<sequence length="273" mass="30026">MNLPIMDGKRKKRKKKDSTIKSTCVPEEPKFRRRSDSSSTNPVIVVEGEVLPRRASFSELARSYSSSNERTIVCIKEQEGVEHNVEACNVPDEINYVVVSDQGRITGVCNSANCVDSKRRVDSPGSLAPVNIVVEGGGERTSVINKEAPKMGSSRTVNGTNVQPRRLSSPSYMKTALSARNSRKVSSQSIVEPGQQAKLKSDNWRKLYRSSQLSLPSLPPLLRNGEGQTHTNGNADSKEMHRFSSSVDVHREHSARKGGGGGGLKKMVKRFFE</sequence>
<feature type="compositionally biased region" description="Basic and acidic residues" evidence="1">
    <location>
        <begin position="236"/>
        <end position="252"/>
    </location>
</feature>
<protein>
    <submittedName>
        <fullName evidence="2">Uncharacterized protein</fullName>
    </submittedName>
</protein>
<comment type="caution">
    <text evidence="2">The sequence shown here is derived from an EMBL/GenBank/DDBJ whole genome shotgun (WGS) entry which is preliminary data.</text>
</comment>
<dbReference type="Proteomes" id="UP001159363">
    <property type="component" value="Chromosome 2"/>
</dbReference>
<gene>
    <name evidence="2" type="ORF">PR048_004666</name>
</gene>
<organism evidence="2 3">
    <name type="scientific">Dryococelus australis</name>
    <dbReference type="NCBI Taxonomy" id="614101"/>
    <lineage>
        <taxon>Eukaryota</taxon>
        <taxon>Metazoa</taxon>
        <taxon>Ecdysozoa</taxon>
        <taxon>Arthropoda</taxon>
        <taxon>Hexapoda</taxon>
        <taxon>Insecta</taxon>
        <taxon>Pterygota</taxon>
        <taxon>Neoptera</taxon>
        <taxon>Polyneoptera</taxon>
        <taxon>Phasmatodea</taxon>
        <taxon>Verophasmatodea</taxon>
        <taxon>Anareolatae</taxon>
        <taxon>Phasmatidae</taxon>
        <taxon>Eurycanthinae</taxon>
        <taxon>Dryococelus</taxon>
    </lineage>
</organism>
<accession>A0ABQ9I7Y8</accession>
<dbReference type="EMBL" id="JARBHB010000002">
    <property type="protein sequence ID" value="KAJ8892088.1"/>
    <property type="molecule type" value="Genomic_DNA"/>
</dbReference>
<evidence type="ECO:0000313" key="3">
    <source>
        <dbReference type="Proteomes" id="UP001159363"/>
    </source>
</evidence>
<feature type="region of interest" description="Disordered" evidence="1">
    <location>
        <begin position="1"/>
        <end position="40"/>
    </location>
</feature>
<feature type="region of interest" description="Disordered" evidence="1">
    <location>
        <begin position="215"/>
        <end position="265"/>
    </location>
</feature>
<evidence type="ECO:0000313" key="2">
    <source>
        <dbReference type="EMBL" id="KAJ8892088.1"/>
    </source>
</evidence>
<reference evidence="2 3" key="1">
    <citation type="submission" date="2023-02" db="EMBL/GenBank/DDBJ databases">
        <title>LHISI_Scaffold_Assembly.</title>
        <authorList>
            <person name="Stuart O.P."/>
            <person name="Cleave R."/>
            <person name="Magrath M.J.L."/>
            <person name="Mikheyev A.S."/>
        </authorList>
    </citation>
    <scope>NUCLEOTIDE SEQUENCE [LARGE SCALE GENOMIC DNA]</scope>
    <source>
        <strain evidence="2">Daus_M_001</strain>
        <tissue evidence="2">Leg muscle</tissue>
    </source>
</reference>
<evidence type="ECO:0000256" key="1">
    <source>
        <dbReference type="SAM" id="MobiDB-lite"/>
    </source>
</evidence>